<name>A0AAJ0FDK6_9PEZI</name>
<feature type="binding site" evidence="2">
    <location>
        <position position="268"/>
    </location>
    <ligand>
        <name>a divalent metal cation</name>
        <dbReference type="ChEBI" id="CHEBI:60240"/>
        <label>1</label>
    </ligand>
</feature>
<proteinExistence type="inferred from homology"/>
<feature type="binding site" evidence="2">
    <location>
        <position position="129"/>
    </location>
    <ligand>
        <name>a divalent metal cation</name>
        <dbReference type="ChEBI" id="CHEBI:60240"/>
        <label>1</label>
    </ligand>
</feature>
<keyword evidence="4" id="KW-1185">Reference proteome</keyword>
<evidence type="ECO:0000256" key="2">
    <source>
        <dbReference type="PIRSR" id="PIRSR602678-1"/>
    </source>
</evidence>
<dbReference type="Gene3D" id="3.40.1390.30">
    <property type="entry name" value="NIF3 (NGG1p interacting factor 3)-like"/>
    <property type="match status" value="1"/>
</dbReference>
<dbReference type="AlphaFoldDB" id="A0AAJ0FDK6"/>
<dbReference type="PANTHER" id="PTHR13799">
    <property type="entry name" value="NGG1 INTERACTING FACTOR 3"/>
    <property type="match status" value="1"/>
</dbReference>
<dbReference type="SUPFAM" id="SSF102705">
    <property type="entry name" value="NIF3 (NGG1p interacting factor 3)-like"/>
    <property type="match status" value="1"/>
</dbReference>
<protein>
    <submittedName>
        <fullName evidence="3">Protein NIF3</fullName>
    </submittedName>
</protein>
<dbReference type="InterPro" id="IPR002678">
    <property type="entry name" value="DUF34/NIF3"/>
</dbReference>
<sequence length="321" mass="34877">MALQQIKSPRFTQRVVAAMRSLYPEELADRSWDNVGLLQENIEKVTTAPASVSTVTGYSSVSPIVLLTNDLTLRVADEAIRKGASVIVSYHPFIFRGLKSVTLADPQQQILLRLAQANIAVYSPHTAVDAVPGGVNDFLADMLDGHGVTTRRSVIKPSPPPLPQGFAGAGMGRLVELGHAVNIGRIVEAYAKGLGGLRHVSVAWPKPLASKQNPQTAPIAVKTVAICAGSGYDVIKDTDADMFITGEMSHHFALRLTMMGKTVLTVLHSNSERQFLKKRMAGQLRAELKKDVPAVEVLVSEEDEDPFEVWDVQRMPAFAYD</sequence>
<gene>
    <name evidence="3" type="ORF">QBC47DRAFT_400903</name>
</gene>
<comment type="caution">
    <text evidence="3">The sequence shown here is derived from an EMBL/GenBank/DDBJ whole genome shotgun (WGS) entry which is preliminary data.</text>
</comment>
<comment type="similarity">
    <text evidence="1">Belongs to the GTP cyclohydrolase I type 2/NIF3 family.</text>
</comment>
<organism evidence="3 4">
    <name type="scientific">Echria macrotheca</name>
    <dbReference type="NCBI Taxonomy" id="438768"/>
    <lineage>
        <taxon>Eukaryota</taxon>
        <taxon>Fungi</taxon>
        <taxon>Dikarya</taxon>
        <taxon>Ascomycota</taxon>
        <taxon>Pezizomycotina</taxon>
        <taxon>Sordariomycetes</taxon>
        <taxon>Sordariomycetidae</taxon>
        <taxon>Sordariales</taxon>
        <taxon>Schizotheciaceae</taxon>
        <taxon>Echria</taxon>
    </lineage>
</organism>
<dbReference type="FunFam" id="3.40.1390.30:FF:000001">
    <property type="entry name" value="GTP cyclohydrolase 1 type 2"/>
    <property type="match status" value="1"/>
</dbReference>
<feature type="binding site" evidence="2">
    <location>
        <position position="91"/>
    </location>
    <ligand>
        <name>a divalent metal cation</name>
        <dbReference type="ChEBI" id="CHEBI:60240"/>
        <label>1</label>
    </ligand>
</feature>
<accession>A0AAJ0FDK6</accession>
<dbReference type="Proteomes" id="UP001239445">
    <property type="component" value="Unassembled WGS sequence"/>
</dbReference>
<dbReference type="GO" id="GO:0046872">
    <property type="term" value="F:metal ion binding"/>
    <property type="evidence" value="ECO:0007669"/>
    <property type="project" value="UniProtKB-KW"/>
</dbReference>
<evidence type="ECO:0000313" key="3">
    <source>
        <dbReference type="EMBL" id="KAK1757275.1"/>
    </source>
</evidence>
<dbReference type="Pfam" id="PF01784">
    <property type="entry name" value="DUF34_NIF3"/>
    <property type="match status" value="1"/>
</dbReference>
<dbReference type="InterPro" id="IPR036069">
    <property type="entry name" value="DUF34/NIF3_sf"/>
</dbReference>
<dbReference type="EMBL" id="MU839831">
    <property type="protein sequence ID" value="KAK1757275.1"/>
    <property type="molecule type" value="Genomic_DNA"/>
</dbReference>
<dbReference type="PANTHER" id="PTHR13799:SF13">
    <property type="entry name" value="NIF3-LIKE PROTEIN 1"/>
    <property type="match status" value="1"/>
</dbReference>
<reference evidence="3" key="1">
    <citation type="submission" date="2023-06" db="EMBL/GenBank/DDBJ databases">
        <title>Genome-scale phylogeny and comparative genomics of the fungal order Sordariales.</title>
        <authorList>
            <consortium name="Lawrence Berkeley National Laboratory"/>
            <person name="Hensen N."/>
            <person name="Bonometti L."/>
            <person name="Westerberg I."/>
            <person name="Brannstrom I.O."/>
            <person name="Guillou S."/>
            <person name="Cros-Aarteil S."/>
            <person name="Calhoun S."/>
            <person name="Haridas S."/>
            <person name="Kuo A."/>
            <person name="Mondo S."/>
            <person name="Pangilinan J."/>
            <person name="Riley R."/>
            <person name="Labutti K."/>
            <person name="Andreopoulos B."/>
            <person name="Lipzen A."/>
            <person name="Chen C."/>
            <person name="Yanf M."/>
            <person name="Daum C."/>
            <person name="Ng V."/>
            <person name="Clum A."/>
            <person name="Steindorff A."/>
            <person name="Ohm R."/>
            <person name="Martin F."/>
            <person name="Silar P."/>
            <person name="Natvig D."/>
            <person name="Lalanne C."/>
            <person name="Gautier V."/>
            <person name="Ament-Velasquez S.L."/>
            <person name="Kruys A."/>
            <person name="Hutchinson M.I."/>
            <person name="Powell A.J."/>
            <person name="Barry K."/>
            <person name="Miller A.N."/>
            <person name="Grigoriev I.V."/>
            <person name="Debuchy R."/>
            <person name="Gladieux P."/>
            <person name="Thoren M.H."/>
            <person name="Johannesson H."/>
        </authorList>
    </citation>
    <scope>NUCLEOTIDE SEQUENCE</scope>
    <source>
        <strain evidence="3">PSN4</strain>
    </source>
</reference>
<feature type="binding site" evidence="2">
    <location>
        <position position="272"/>
    </location>
    <ligand>
        <name>a divalent metal cation</name>
        <dbReference type="ChEBI" id="CHEBI:60240"/>
        <label>1</label>
    </ligand>
</feature>
<keyword evidence="2" id="KW-0479">Metal-binding</keyword>
<evidence type="ECO:0000256" key="1">
    <source>
        <dbReference type="ARBA" id="ARBA00006964"/>
    </source>
</evidence>
<evidence type="ECO:0000313" key="4">
    <source>
        <dbReference type="Proteomes" id="UP001239445"/>
    </source>
</evidence>
<dbReference type="NCBIfam" id="TIGR00486">
    <property type="entry name" value="YbgI_SA1388"/>
    <property type="match status" value="1"/>
</dbReference>
<dbReference type="GO" id="GO:0005739">
    <property type="term" value="C:mitochondrion"/>
    <property type="evidence" value="ECO:0007669"/>
    <property type="project" value="TreeGrafter"/>
</dbReference>